<proteinExistence type="predicted"/>
<gene>
    <name evidence="3" type="ORF">IFM89_001537</name>
</gene>
<dbReference type="OrthoDB" id="420380at2759"/>
<feature type="region of interest" description="Disordered" evidence="1">
    <location>
        <begin position="208"/>
        <end position="238"/>
    </location>
</feature>
<dbReference type="Gene3D" id="3.60.20.10">
    <property type="entry name" value="Glutamine Phosphoribosylpyrophosphate, subunit 1, domain 1"/>
    <property type="match status" value="1"/>
</dbReference>
<feature type="region of interest" description="Disordered" evidence="1">
    <location>
        <begin position="69"/>
        <end position="96"/>
    </location>
</feature>
<organism evidence="3 4">
    <name type="scientific">Coptis chinensis</name>
    <dbReference type="NCBI Taxonomy" id="261450"/>
    <lineage>
        <taxon>Eukaryota</taxon>
        <taxon>Viridiplantae</taxon>
        <taxon>Streptophyta</taxon>
        <taxon>Embryophyta</taxon>
        <taxon>Tracheophyta</taxon>
        <taxon>Spermatophyta</taxon>
        <taxon>Magnoliopsida</taxon>
        <taxon>Ranunculales</taxon>
        <taxon>Ranunculaceae</taxon>
        <taxon>Coptidoideae</taxon>
        <taxon>Coptis</taxon>
    </lineage>
</organism>
<dbReference type="InterPro" id="IPR029055">
    <property type="entry name" value="Ntn_hydrolases_N"/>
</dbReference>
<sequence>MMGHKVNGNVVMMKRLLENGENGGFGLDVQSYKFKRRNVSSKRDFPKGCGRFAAPVGKNLNGNGGIEKLEEEEEDEPASKDLQRNASTSEEKELTSSLAVKLPMDSVIPDRSVKLEISDDTKTSISADVLTRRIVTHANSESRQTSADSFNNGSMEFVKLKNIMNCKRKFPEKSSSESPGIRQSQGKGFESEDRVIVYSLMAKQNCPWRQGKKTFNKPRQGKKTSNPSSGNQSQVVEMQGKKNSNLLSGNQSQVVEMQGKNISQPVIHNQHKMEEHVGSELSEDREMVMALMATPNSHGGMESMESGLLKLQQAIQSKVARTGVFRQSALISKKRKEIQELLCSIKGVVLLGLFILWYIFSSSQIQVVFLVEKVNPHLPLLSNPKYAFKAVKLAGITSIGVRGKDSDKLLDQTSVTHLFLITKCLGLLATGMTGIVLCFRSANASSLSPIELAQMLKEERGVSFYQRKFSFVAWWNKLFECGKKGLSVKPKVGDALLFWSMWPNAILDPSSLHGSGGFFRGIAE</sequence>
<dbReference type="EMBL" id="JADFTS010000004">
    <property type="protein sequence ID" value="KAF9607816.1"/>
    <property type="molecule type" value="Genomic_DNA"/>
</dbReference>
<evidence type="ECO:0000313" key="4">
    <source>
        <dbReference type="Proteomes" id="UP000631114"/>
    </source>
</evidence>
<keyword evidence="2" id="KW-0472">Membrane</keyword>
<feature type="compositionally biased region" description="Basic residues" evidence="1">
    <location>
        <begin position="210"/>
        <end position="222"/>
    </location>
</feature>
<evidence type="ECO:0000256" key="1">
    <source>
        <dbReference type="SAM" id="MobiDB-lite"/>
    </source>
</evidence>
<comment type="caution">
    <text evidence="3">The sequence shown here is derived from an EMBL/GenBank/DDBJ whole genome shotgun (WGS) entry which is preliminary data.</text>
</comment>
<feature type="transmembrane region" description="Helical" evidence="2">
    <location>
        <begin position="418"/>
        <end position="439"/>
    </location>
</feature>
<keyword evidence="2" id="KW-1133">Transmembrane helix</keyword>
<dbReference type="Gene3D" id="2.60.120.620">
    <property type="entry name" value="q2cbj1_9rhob like domain"/>
    <property type="match status" value="1"/>
</dbReference>
<protein>
    <submittedName>
        <fullName evidence="3">Uncharacterized protein</fullName>
    </submittedName>
</protein>
<keyword evidence="2" id="KW-0812">Transmembrane</keyword>
<keyword evidence="4" id="KW-1185">Reference proteome</keyword>
<feature type="transmembrane region" description="Helical" evidence="2">
    <location>
        <begin position="341"/>
        <end position="360"/>
    </location>
</feature>
<feature type="compositionally biased region" description="Polar residues" evidence="1">
    <location>
        <begin position="223"/>
        <end position="238"/>
    </location>
</feature>
<dbReference type="AlphaFoldDB" id="A0A835HY36"/>
<feature type="compositionally biased region" description="Basic and acidic residues" evidence="1">
    <location>
        <begin position="77"/>
        <end position="94"/>
    </location>
</feature>
<name>A0A835HY36_9MAGN</name>
<dbReference type="Proteomes" id="UP000631114">
    <property type="component" value="Unassembled WGS sequence"/>
</dbReference>
<dbReference type="SUPFAM" id="SSF56235">
    <property type="entry name" value="N-terminal nucleophile aminohydrolases (Ntn hydrolases)"/>
    <property type="match status" value="1"/>
</dbReference>
<evidence type="ECO:0000313" key="3">
    <source>
        <dbReference type="EMBL" id="KAF9607816.1"/>
    </source>
</evidence>
<accession>A0A835HY36</accession>
<reference evidence="3 4" key="1">
    <citation type="submission" date="2020-10" db="EMBL/GenBank/DDBJ databases">
        <title>The Coptis chinensis genome and diversification of protoberbering-type alkaloids.</title>
        <authorList>
            <person name="Wang B."/>
            <person name="Shu S."/>
            <person name="Song C."/>
            <person name="Liu Y."/>
        </authorList>
    </citation>
    <scope>NUCLEOTIDE SEQUENCE [LARGE SCALE GENOMIC DNA]</scope>
    <source>
        <strain evidence="3">HL-2020</strain>
        <tissue evidence="3">Leaf</tissue>
    </source>
</reference>
<evidence type="ECO:0000256" key="2">
    <source>
        <dbReference type="SAM" id="Phobius"/>
    </source>
</evidence>